<accession>A0AAD1M618</accession>
<evidence type="ECO:0000259" key="1">
    <source>
        <dbReference type="Pfam" id="PF08341"/>
    </source>
</evidence>
<protein>
    <submittedName>
        <fullName evidence="2">TQXA domain-containing protein</fullName>
    </submittedName>
</protein>
<organism evidence="2 3">
    <name type="scientific">Mycolicibacterium moriokaense</name>
    <dbReference type="NCBI Taxonomy" id="39691"/>
    <lineage>
        <taxon>Bacteria</taxon>
        <taxon>Bacillati</taxon>
        <taxon>Actinomycetota</taxon>
        <taxon>Actinomycetes</taxon>
        <taxon>Mycobacteriales</taxon>
        <taxon>Mycobacteriaceae</taxon>
        <taxon>Mycolicibacterium</taxon>
    </lineage>
</organism>
<dbReference type="EMBL" id="AP022560">
    <property type="protein sequence ID" value="BBX01788.1"/>
    <property type="molecule type" value="Genomic_DNA"/>
</dbReference>
<dbReference type="InterPro" id="IPR023849">
    <property type="entry name" value="TQXA_dom"/>
</dbReference>
<evidence type="ECO:0000313" key="2">
    <source>
        <dbReference type="EMBL" id="BBX01788.1"/>
    </source>
</evidence>
<reference evidence="2 3" key="1">
    <citation type="journal article" date="2019" name="Emerg. Microbes Infect.">
        <title>Comprehensive subspecies identification of 175 nontuberculous mycobacteria species based on 7547 genomic profiles.</title>
        <authorList>
            <person name="Matsumoto Y."/>
            <person name="Kinjo T."/>
            <person name="Motooka D."/>
            <person name="Nabeya D."/>
            <person name="Jung N."/>
            <person name="Uechi K."/>
            <person name="Horii T."/>
            <person name="Iida T."/>
            <person name="Fujita J."/>
            <person name="Nakamura S."/>
        </authorList>
    </citation>
    <scope>NUCLEOTIDE SEQUENCE [LARGE SCALE GENOMIC DNA]</scope>
    <source>
        <strain evidence="2 3">JCM 6375</strain>
    </source>
</reference>
<gene>
    <name evidence="2" type="ORF">MMOR_27240</name>
</gene>
<name>A0AAD1M618_9MYCO</name>
<dbReference type="Gene3D" id="1.10.150.480">
    <property type="match status" value="1"/>
</dbReference>
<dbReference type="NCBIfam" id="TIGR03934">
    <property type="entry name" value="TQXA_dom"/>
    <property type="match status" value="1"/>
</dbReference>
<sequence length="420" mass="44960">MTVVSLPRPARVPLAVRRHARAHAADISRMTRYRGGTYSHTVDTIVFTDGSSARTDLIRLNPNIAAYSLDFTGHAPTGPSHYRAADWAAVPNLRTRSHEAEVGWILRNSYPTLTLGELSRRVRAAGYPLGAANIAEHEAIAATQAAIWRFTNDLKLDNRPRNTPVTERRGADGIVFEFDGEPELGGYTVELVSRTAVSLLLQKSSDGVTWSDVTASGLNVHGGHGTYRKPLGVGSTLARTRHGRGGRGYRYYRLVVLGDAPVVVGTVGFWLHGARTYANPDRIVHLYDYLLKGAHDARGQSPAVALVADDASYEDGLVGPLRLEAADDVALAVSQGSLVDADGAELAGAIQAGVEFYVRLRPGTDGVLLTATSNGTGGRVITGVARDEAHSRLTPVALAVPSPLVVDFAIYVQSRRAFVG</sequence>
<dbReference type="Proteomes" id="UP000466681">
    <property type="component" value="Chromosome"/>
</dbReference>
<proteinExistence type="predicted"/>
<dbReference type="InterPro" id="IPR013552">
    <property type="entry name" value="Thioester_dom"/>
</dbReference>
<dbReference type="KEGG" id="mmor:MMOR_27240"/>
<dbReference type="AlphaFoldDB" id="A0AAD1M618"/>
<dbReference type="Pfam" id="PF08341">
    <property type="entry name" value="TED"/>
    <property type="match status" value="1"/>
</dbReference>
<keyword evidence="3" id="KW-1185">Reference proteome</keyword>
<feature type="domain" description="Thioester" evidence="1">
    <location>
        <begin position="66"/>
        <end position="159"/>
    </location>
</feature>
<evidence type="ECO:0000313" key="3">
    <source>
        <dbReference type="Proteomes" id="UP000466681"/>
    </source>
</evidence>
<dbReference type="RefSeq" id="WP_083150072.1">
    <property type="nucleotide sequence ID" value="NZ_AP022560.1"/>
</dbReference>